<dbReference type="Proteomes" id="UP001187531">
    <property type="component" value="Unassembled WGS sequence"/>
</dbReference>
<feature type="compositionally biased region" description="Basic residues" evidence="1">
    <location>
        <begin position="614"/>
        <end position="628"/>
    </location>
</feature>
<dbReference type="AlphaFoldDB" id="A0AA88H4W6"/>
<protein>
    <submittedName>
        <fullName evidence="2">Uncharacterized protein</fullName>
    </submittedName>
</protein>
<dbReference type="EMBL" id="JAVRJZ010000105">
    <property type="protein sequence ID" value="KAK2703324.1"/>
    <property type="molecule type" value="Genomic_DNA"/>
</dbReference>
<keyword evidence="3" id="KW-1185">Reference proteome</keyword>
<evidence type="ECO:0000256" key="1">
    <source>
        <dbReference type="SAM" id="MobiDB-lite"/>
    </source>
</evidence>
<feature type="compositionally biased region" description="Basic and acidic residues" evidence="1">
    <location>
        <begin position="591"/>
        <end position="602"/>
    </location>
</feature>
<comment type="caution">
    <text evidence="2">The sequence shown here is derived from an EMBL/GenBank/DDBJ whole genome shotgun (WGS) entry which is preliminary data.</text>
</comment>
<evidence type="ECO:0000313" key="3">
    <source>
        <dbReference type="Proteomes" id="UP001187531"/>
    </source>
</evidence>
<sequence length="637" mass="73244">MLKIQIKIMPKLRYSNRPIIIVPLDEDDDISHSDSFDEEDDDYPFDVKYLERLLKERLDPGHNVRKYTKHEKYRDSYKVSDIYHGERQRPISSARPFFLEGNGHGFSLAKRQDGLGSVSEKPSAYSLAVVGISVYLAFTLFSRGFGRSTRRTVKGAKKKVGNAGAIIEAKTVAPPIAISKLHDTYAERMSPLPPIKVKLAKEKQEELKNFLNIHEHREHEIADKPFVKYPLGENELPQTMSEEENLSFRRTISELEAKPPTFSKYNSDKKDSPFFLQSNSDSRIPSSVYSKIFEKAPNIQQLNSNQQIDWAKDFDSIRKRIKANEYLELFSNKNRATGIKTENLPELPKYLHLENMNQNKRRDFLDSNHSAKDDINSYISGPYSKLLNLSAKIPASSPKWEKEEPNLRENLHEYSPHSNKPSAHHPPLISDELDYFTLSENIEPQKGSPPTVNMYNFKYSDSFDFQEEAKEIENVKTHSLATKHIFSNIPGFKNTVNHDKISPVMYNTTLPYIQANLSSDSENETRTDKPVLFQDYINALSSYKDYDRQNSKHLYFSDLSKRILEERSETSYNDSGPLDEPNYSIASTNSDHQKSSNSDNHHTRSSNEATTVRKSNKIKKNSKLKSKKPQMQLLFIG</sequence>
<organism evidence="2 3">
    <name type="scientific">Artemia franciscana</name>
    <name type="common">Brine shrimp</name>
    <name type="synonym">Artemia sanfranciscana</name>
    <dbReference type="NCBI Taxonomy" id="6661"/>
    <lineage>
        <taxon>Eukaryota</taxon>
        <taxon>Metazoa</taxon>
        <taxon>Ecdysozoa</taxon>
        <taxon>Arthropoda</taxon>
        <taxon>Crustacea</taxon>
        <taxon>Branchiopoda</taxon>
        <taxon>Anostraca</taxon>
        <taxon>Artemiidae</taxon>
        <taxon>Artemia</taxon>
    </lineage>
</organism>
<evidence type="ECO:0000313" key="2">
    <source>
        <dbReference type="EMBL" id="KAK2703324.1"/>
    </source>
</evidence>
<accession>A0AA88H4W6</accession>
<proteinExistence type="predicted"/>
<reference evidence="2" key="1">
    <citation type="submission" date="2023-07" db="EMBL/GenBank/DDBJ databases">
        <title>Chromosome-level genome assembly of Artemia franciscana.</title>
        <authorList>
            <person name="Jo E."/>
        </authorList>
    </citation>
    <scope>NUCLEOTIDE SEQUENCE</scope>
    <source>
        <tissue evidence="2">Whole body</tissue>
    </source>
</reference>
<name>A0AA88H4W6_ARTSF</name>
<gene>
    <name evidence="2" type="ORF">QYM36_018174</name>
</gene>
<feature type="region of interest" description="Disordered" evidence="1">
    <location>
        <begin position="568"/>
        <end position="637"/>
    </location>
</feature>